<dbReference type="AlphaFoldDB" id="A0A3P6TF47"/>
<reference evidence="2 3" key="1">
    <citation type="submission" date="2018-08" db="EMBL/GenBank/DDBJ databases">
        <authorList>
            <person name="Laetsch R D."/>
            <person name="Stevens L."/>
            <person name="Kumar S."/>
            <person name="Blaxter L. M."/>
        </authorList>
    </citation>
    <scope>NUCLEOTIDE SEQUENCE [LARGE SCALE GENOMIC DNA]</scope>
</reference>
<evidence type="ECO:0000313" key="3">
    <source>
        <dbReference type="Proteomes" id="UP000277928"/>
    </source>
</evidence>
<feature type="region of interest" description="Disordered" evidence="1">
    <location>
        <begin position="868"/>
        <end position="914"/>
    </location>
</feature>
<dbReference type="EMBL" id="UYRX01000420">
    <property type="protein sequence ID" value="VDK81939.1"/>
    <property type="molecule type" value="Genomic_DNA"/>
</dbReference>
<dbReference type="OrthoDB" id="5860509at2759"/>
<name>A0A3P6TF47_LITSI</name>
<evidence type="ECO:0000256" key="1">
    <source>
        <dbReference type="SAM" id="MobiDB-lite"/>
    </source>
</evidence>
<organism evidence="2 3">
    <name type="scientific">Litomosoides sigmodontis</name>
    <name type="common">Filarial nematode worm</name>
    <dbReference type="NCBI Taxonomy" id="42156"/>
    <lineage>
        <taxon>Eukaryota</taxon>
        <taxon>Metazoa</taxon>
        <taxon>Ecdysozoa</taxon>
        <taxon>Nematoda</taxon>
        <taxon>Chromadorea</taxon>
        <taxon>Rhabditida</taxon>
        <taxon>Spirurina</taxon>
        <taxon>Spiruromorpha</taxon>
        <taxon>Filarioidea</taxon>
        <taxon>Onchocercidae</taxon>
        <taxon>Litomosoides</taxon>
    </lineage>
</organism>
<dbReference type="OMA" id="IRNDHCA"/>
<evidence type="ECO:0000313" key="2">
    <source>
        <dbReference type="EMBL" id="VDK81939.1"/>
    </source>
</evidence>
<proteinExistence type="predicted"/>
<accession>A0A3P6TF47</accession>
<protein>
    <submittedName>
        <fullName evidence="2">Uncharacterized protein</fullName>
    </submittedName>
</protein>
<dbReference type="Proteomes" id="UP000277928">
    <property type="component" value="Unassembled WGS sequence"/>
</dbReference>
<feature type="compositionally biased region" description="Low complexity" evidence="1">
    <location>
        <begin position="876"/>
        <end position="890"/>
    </location>
</feature>
<keyword evidence="3" id="KW-1185">Reference proteome</keyword>
<gene>
    <name evidence="2" type="ORF">NLS_LOCUS5517</name>
</gene>
<sequence>MGEDGRNISDDMSSLLHAAEEWANQRLFGTYSSNNLNSSSFYPVCVPIEEVARQVVLEICKAHNWNPETGTDNRLPRQNAIDVTALRQSSAIPILPNAFQDAIVSSSSTTLNRNDSTATPKVLLSAKHVDHQQEISSHTATSEYIVSKAHVVSQNTPLNKSKQLDISDQVIHDNNNNDDDEDIDKTFIIKKNALLGITEELSSCDHTIYNNSKQKSGKFPVTDIIPSSTERALYDNKISTAYNSTANSYILLNKNCSNTLDKNGVSNSQSYSEMGQKFLSSTSEKLDIIPTPNTAHSPANINYRQFAVDNFITSTPHIDSLMENQTMPKILAIRNSGSNHVSSRIPVDRGGSTANSCCARKGNDAMKNVVTVFTANETVAGASTFTTNEINEPALSKTSMNDGNMQANIAKLPENGTVTRGTAIIASTTLQQLPHYSTEKEKNAQVIASESEKFASGSCKCSGQTNASRSGTSCPTLAEETHALTSELRERLDRVQDNEASLLQSVVQKSRILSYNLITDNDTSVTHPEMYSLTAAHNRKPAAGEFNTTLIIPQKISAVTQTECSTYPRDSKNYADLRKNINVAQASQNRLIVDENTDSVTGTITTADNQTQVISCSLENRNSHFRDKQALQTTAENNISLHENDIKCKDMAGKEFITRAVQTDQEDQNERYNNSCYKFDSTPIMSKHGNIFENASFNTPLSALNADRDSTVKKQIEERRSFLNDPIIFFNHMASTPRRKSLPASRAILSLNKSNLFARQTIVRPKTVREIIRKTPTLMTVTPKSASKVAKSDVKLCLKSPHPMRSVNPLKKSNELPLENRASRLKAEYLAKKRAEQAKKSQTMQATKFTPLLAGRLSVTQKLLPTDPESVAIPHSSKNSNISSHLSASNQTEKKALSPIREMPQTAAEGHAKT</sequence>